<keyword evidence="10" id="KW-0169">Cobalamin biosynthesis</keyword>
<keyword evidence="11 20" id="KW-0808">Transferase</keyword>
<dbReference type="EMBL" id="VOQF01000013">
    <property type="protein sequence ID" value="TXC86010.1"/>
    <property type="molecule type" value="Genomic_DNA"/>
</dbReference>
<evidence type="ECO:0000256" key="18">
    <source>
        <dbReference type="PIRSR" id="PIRSR006135-1"/>
    </source>
</evidence>
<evidence type="ECO:0000256" key="1">
    <source>
        <dbReference type="ARBA" id="ARBA00000312"/>
    </source>
</evidence>
<organism evidence="20 21">
    <name type="scientific">Metabacillus litoralis</name>
    <dbReference type="NCBI Taxonomy" id="152268"/>
    <lineage>
        <taxon>Bacteria</taxon>
        <taxon>Bacillati</taxon>
        <taxon>Bacillota</taxon>
        <taxon>Bacilli</taxon>
        <taxon>Bacillales</taxon>
        <taxon>Bacillaceae</taxon>
        <taxon>Metabacillus</taxon>
    </lineage>
</organism>
<keyword evidence="14" id="KW-0067">ATP-binding</keyword>
<keyword evidence="21" id="KW-1185">Reference proteome</keyword>
<dbReference type="InterPro" id="IPR003203">
    <property type="entry name" value="CobU/CobP"/>
</dbReference>
<protein>
    <recommendedName>
        <fullName evidence="16">Adenosylcobinamide kinase</fullName>
        <ecNumber evidence="8">2.7.1.156</ecNumber>
        <ecNumber evidence="9">2.7.7.62</ecNumber>
    </recommendedName>
    <alternativeName>
        <fullName evidence="17">Adenosylcobinamide-phosphate guanylyltransferase</fullName>
    </alternativeName>
</protein>
<dbReference type="GO" id="GO:0009236">
    <property type="term" value="P:cobalamin biosynthetic process"/>
    <property type="evidence" value="ECO:0007669"/>
    <property type="project" value="UniProtKB-UniPathway"/>
</dbReference>
<evidence type="ECO:0000256" key="19">
    <source>
        <dbReference type="PIRSR" id="PIRSR006135-2"/>
    </source>
</evidence>
<evidence type="ECO:0000256" key="15">
    <source>
        <dbReference type="ARBA" id="ARBA00023134"/>
    </source>
</evidence>
<comment type="catalytic activity">
    <reaction evidence="2">
        <text>adenosylcob(III)inamide phosphate + GTP + H(+) = adenosylcob(III)inamide-GDP + diphosphate</text>
        <dbReference type="Rhea" id="RHEA:22712"/>
        <dbReference type="ChEBI" id="CHEBI:15378"/>
        <dbReference type="ChEBI" id="CHEBI:33019"/>
        <dbReference type="ChEBI" id="CHEBI:37565"/>
        <dbReference type="ChEBI" id="CHEBI:58502"/>
        <dbReference type="ChEBI" id="CHEBI:60487"/>
        <dbReference type="EC" id="2.7.7.62"/>
    </reaction>
</comment>
<evidence type="ECO:0000256" key="5">
    <source>
        <dbReference type="ARBA" id="ARBA00004692"/>
    </source>
</evidence>
<keyword evidence="15 19" id="KW-0342">GTP-binding</keyword>
<evidence type="ECO:0000256" key="11">
    <source>
        <dbReference type="ARBA" id="ARBA00022679"/>
    </source>
</evidence>
<evidence type="ECO:0000256" key="8">
    <source>
        <dbReference type="ARBA" id="ARBA00012016"/>
    </source>
</evidence>
<proteinExistence type="inferred from homology"/>
<comment type="similarity">
    <text evidence="7">Belongs to the CobU/CobP family.</text>
</comment>
<comment type="pathway">
    <text evidence="6">Cofactor biosynthesis; adenosylcobalamin biosynthesis; adenosylcobalamin from cob(II)yrinate a,c-diamide: step 5/7.</text>
</comment>
<feature type="binding site" evidence="19">
    <location>
        <position position="70"/>
    </location>
    <ligand>
        <name>GTP</name>
        <dbReference type="ChEBI" id="CHEBI:37565"/>
    </ligand>
</feature>
<gene>
    <name evidence="20" type="ORF">FS935_18320</name>
</gene>
<dbReference type="SUPFAM" id="SSF52540">
    <property type="entry name" value="P-loop containing nucleoside triphosphate hydrolases"/>
    <property type="match status" value="1"/>
</dbReference>
<evidence type="ECO:0000256" key="16">
    <source>
        <dbReference type="ARBA" id="ARBA00029570"/>
    </source>
</evidence>
<evidence type="ECO:0000256" key="3">
    <source>
        <dbReference type="ARBA" id="ARBA00001522"/>
    </source>
</evidence>
<name>A0A5C6VLX2_9BACI</name>
<dbReference type="PIRSF" id="PIRSF006135">
    <property type="entry name" value="CobU"/>
    <property type="match status" value="1"/>
</dbReference>
<dbReference type="GO" id="GO:0008820">
    <property type="term" value="F:cobinamide phosphate guanylyltransferase activity"/>
    <property type="evidence" value="ECO:0007669"/>
    <property type="project" value="UniProtKB-EC"/>
</dbReference>
<comment type="catalytic activity">
    <reaction evidence="3">
        <text>adenosylcob(III)inamide + GTP = adenosylcob(III)inamide phosphate + GDP + H(+)</text>
        <dbReference type="Rhea" id="RHEA:15765"/>
        <dbReference type="ChEBI" id="CHEBI:2480"/>
        <dbReference type="ChEBI" id="CHEBI:15378"/>
        <dbReference type="ChEBI" id="CHEBI:37565"/>
        <dbReference type="ChEBI" id="CHEBI:58189"/>
        <dbReference type="ChEBI" id="CHEBI:58502"/>
        <dbReference type="EC" id="2.7.1.156"/>
    </reaction>
</comment>
<evidence type="ECO:0000256" key="9">
    <source>
        <dbReference type="ARBA" id="ARBA00012523"/>
    </source>
</evidence>
<comment type="caution">
    <text evidence="20">The sequence shown here is derived from an EMBL/GenBank/DDBJ whole genome shotgun (WGS) entry which is preliminary data.</text>
</comment>
<feature type="active site" description="GMP-histidine intermediate" evidence="18">
    <location>
        <position position="58"/>
    </location>
</feature>
<dbReference type="Gene3D" id="3.40.50.300">
    <property type="entry name" value="P-loop containing nucleotide triphosphate hydrolases"/>
    <property type="match status" value="1"/>
</dbReference>
<keyword evidence="20" id="KW-0548">Nucleotidyltransferase</keyword>
<dbReference type="CDD" id="cd00544">
    <property type="entry name" value="CobU"/>
    <property type="match status" value="1"/>
</dbReference>
<dbReference type="GO" id="GO:0005525">
    <property type="term" value="F:GTP binding"/>
    <property type="evidence" value="ECO:0007669"/>
    <property type="project" value="UniProtKB-KW"/>
</dbReference>
<keyword evidence="13 20" id="KW-0418">Kinase</keyword>
<dbReference type="InterPro" id="IPR027417">
    <property type="entry name" value="P-loop_NTPase"/>
</dbReference>
<dbReference type="PANTHER" id="PTHR34848:SF1">
    <property type="entry name" value="BIFUNCTIONAL ADENOSYLCOBALAMIN BIOSYNTHESIS PROTEIN COBU"/>
    <property type="match status" value="1"/>
</dbReference>
<comment type="pathway">
    <text evidence="5">Cofactor biosynthesis; adenosylcobalamin biosynthesis; adenosylcobalamin from cob(II)yrinate a,c-diamide: step 6/7.</text>
</comment>
<accession>A0A5C6VLX2</accession>
<dbReference type="EC" id="2.7.1.156" evidence="8"/>
<evidence type="ECO:0000256" key="17">
    <source>
        <dbReference type="ARBA" id="ARBA00030571"/>
    </source>
</evidence>
<feature type="binding site" evidence="19">
    <location>
        <begin position="7"/>
        <end position="14"/>
    </location>
    <ligand>
        <name>GTP</name>
        <dbReference type="ChEBI" id="CHEBI:37565"/>
    </ligand>
</feature>
<dbReference type="GO" id="GO:0005524">
    <property type="term" value="F:ATP binding"/>
    <property type="evidence" value="ECO:0007669"/>
    <property type="project" value="UniProtKB-KW"/>
</dbReference>
<evidence type="ECO:0000256" key="6">
    <source>
        <dbReference type="ARBA" id="ARBA00005159"/>
    </source>
</evidence>
<dbReference type="AlphaFoldDB" id="A0A5C6VLX2"/>
<evidence type="ECO:0000256" key="4">
    <source>
        <dbReference type="ARBA" id="ARBA00003889"/>
    </source>
</evidence>
<evidence type="ECO:0000313" key="20">
    <source>
        <dbReference type="EMBL" id="TXC86010.1"/>
    </source>
</evidence>
<dbReference type="RefSeq" id="WP_146950100.1">
    <property type="nucleotide sequence ID" value="NZ_VOQF01000013.1"/>
</dbReference>
<reference evidence="20 21" key="1">
    <citation type="journal article" date="2005" name="Int. J. Syst. Evol. Microbiol.">
        <title>Bacillus litoralis sp. nov., isolated from a tidal flat of the Yellow Sea in Korea.</title>
        <authorList>
            <person name="Yoon J.H."/>
            <person name="Oh T.K."/>
        </authorList>
    </citation>
    <scope>NUCLEOTIDE SEQUENCE [LARGE SCALE GENOMIC DNA]</scope>
    <source>
        <strain evidence="20 21">SW-211</strain>
    </source>
</reference>
<dbReference type="OrthoDB" id="9799422at2"/>
<evidence type="ECO:0000256" key="12">
    <source>
        <dbReference type="ARBA" id="ARBA00022741"/>
    </source>
</evidence>
<dbReference type="UniPathway" id="UPA00148">
    <property type="reaction ID" value="UER00236"/>
</dbReference>
<comment type="catalytic activity">
    <reaction evidence="1">
        <text>adenosylcob(III)inamide + ATP = adenosylcob(III)inamide phosphate + ADP + H(+)</text>
        <dbReference type="Rhea" id="RHEA:15769"/>
        <dbReference type="ChEBI" id="CHEBI:2480"/>
        <dbReference type="ChEBI" id="CHEBI:15378"/>
        <dbReference type="ChEBI" id="CHEBI:30616"/>
        <dbReference type="ChEBI" id="CHEBI:58502"/>
        <dbReference type="ChEBI" id="CHEBI:456216"/>
        <dbReference type="EC" id="2.7.1.156"/>
    </reaction>
</comment>
<keyword evidence="12 19" id="KW-0547">Nucleotide-binding</keyword>
<dbReference type="Pfam" id="PF02283">
    <property type="entry name" value="CobU"/>
    <property type="match status" value="1"/>
</dbReference>
<dbReference type="EC" id="2.7.7.62" evidence="9"/>
<dbReference type="Proteomes" id="UP000321363">
    <property type="component" value="Unassembled WGS sequence"/>
</dbReference>
<dbReference type="GO" id="GO:0043752">
    <property type="term" value="F:adenosylcobinamide kinase activity"/>
    <property type="evidence" value="ECO:0007669"/>
    <property type="project" value="UniProtKB-EC"/>
</dbReference>
<feature type="binding site" evidence="19">
    <location>
        <position position="91"/>
    </location>
    <ligand>
        <name>GTP</name>
        <dbReference type="ChEBI" id="CHEBI:37565"/>
    </ligand>
</feature>
<dbReference type="PANTHER" id="PTHR34848">
    <property type="match status" value="1"/>
</dbReference>
<evidence type="ECO:0000256" key="2">
    <source>
        <dbReference type="ARBA" id="ARBA00000711"/>
    </source>
</evidence>
<evidence type="ECO:0000256" key="13">
    <source>
        <dbReference type="ARBA" id="ARBA00022777"/>
    </source>
</evidence>
<sequence length="183" mass="21230">MITFISGGARSGKSSYAEKLALETYHQNLNNTSINNKLYYIATAERSDGEMKDRINRHVHERSNLWDTLEAPMNLSTLLENLHNQDVLLIDCLTLWLNNMMYKKQADLTQLIEEVTSWIDISIRKQLNLFIVSNDLNEGMLVKDYFTHQYMYALENVHHFLISECDAAYQVIAGIPIQWKEGE</sequence>
<feature type="binding site" evidence="19">
    <location>
        <begin position="42"/>
        <end position="44"/>
    </location>
    <ligand>
        <name>GTP</name>
        <dbReference type="ChEBI" id="CHEBI:37565"/>
    </ligand>
</feature>
<evidence type="ECO:0000256" key="14">
    <source>
        <dbReference type="ARBA" id="ARBA00022840"/>
    </source>
</evidence>
<comment type="function">
    <text evidence="4">Catalyzes ATP-dependent phosphorylation of adenosylcobinamide and addition of GMP to adenosylcobinamide phosphate.</text>
</comment>
<evidence type="ECO:0000256" key="7">
    <source>
        <dbReference type="ARBA" id="ARBA00007490"/>
    </source>
</evidence>
<evidence type="ECO:0000256" key="10">
    <source>
        <dbReference type="ARBA" id="ARBA00022573"/>
    </source>
</evidence>
<evidence type="ECO:0000313" key="21">
    <source>
        <dbReference type="Proteomes" id="UP000321363"/>
    </source>
</evidence>